<dbReference type="EMBL" id="CM046394">
    <property type="protein sequence ID" value="KAI8545724.1"/>
    <property type="molecule type" value="Genomic_DNA"/>
</dbReference>
<reference evidence="1" key="1">
    <citation type="submission" date="2022-02" db="EMBL/GenBank/DDBJ databases">
        <title>Plant Genome Project.</title>
        <authorList>
            <person name="Zhang R.-G."/>
        </authorList>
    </citation>
    <scope>NUCLEOTIDE SEQUENCE</scope>
    <source>
        <strain evidence="1">AT1</strain>
    </source>
</reference>
<organism evidence="1 2">
    <name type="scientific">Rhododendron molle</name>
    <name type="common">Chinese azalea</name>
    <name type="synonym">Azalea mollis</name>
    <dbReference type="NCBI Taxonomy" id="49168"/>
    <lineage>
        <taxon>Eukaryota</taxon>
        <taxon>Viridiplantae</taxon>
        <taxon>Streptophyta</taxon>
        <taxon>Embryophyta</taxon>
        <taxon>Tracheophyta</taxon>
        <taxon>Spermatophyta</taxon>
        <taxon>Magnoliopsida</taxon>
        <taxon>eudicotyledons</taxon>
        <taxon>Gunneridae</taxon>
        <taxon>Pentapetalae</taxon>
        <taxon>asterids</taxon>
        <taxon>Ericales</taxon>
        <taxon>Ericaceae</taxon>
        <taxon>Ericoideae</taxon>
        <taxon>Rhodoreae</taxon>
        <taxon>Rhododendron</taxon>
    </lineage>
</organism>
<evidence type="ECO:0000313" key="2">
    <source>
        <dbReference type="Proteomes" id="UP001062846"/>
    </source>
</evidence>
<protein>
    <submittedName>
        <fullName evidence="1">Uncharacterized protein</fullName>
    </submittedName>
</protein>
<accession>A0ACC0MYR8</accession>
<comment type="caution">
    <text evidence="1">The sequence shown here is derived from an EMBL/GenBank/DDBJ whole genome shotgun (WGS) entry which is preliminary data.</text>
</comment>
<name>A0ACC0MYR8_RHOML</name>
<dbReference type="Proteomes" id="UP001062846">
    <property type="component" value="Chromosome 7"/>
</dbReference>
<sequence>MIYVGGVPLPTDSESPPQGSDMLFALMEHPILRSASSSFNDIPERNLTISEESGSERSRRSKCVYVSQREYATVDPALVDVCSFIVSSGKSSLMLCHGSIFNDCFSFL</sequence>
<gene>
    <name evidence="1" type="ORF">RHMOL_Rhmol07G0060500</name>
</gene>
<keyword evidence="2" id="KW-1185">Reference proteome</keyword>
<evidence type="ECO:0000313" key="1">
    <source>
        <dbReference type="EMBL" id="KAI8545724.1"/>
    </source>
</evidence>
<proteinExistence type="predicted"/>